<organism evidence="5 6">
    <name type="scientific">Lineolata rhizophorae</name>
    <dbReference type="NCBI Taxonomy" id="578093"/>
    <lineage>
        <taxon>Eukaryota</taxon>
        <taxon>Fungi</taxon>
        <taxon>Dikarya</taxon>
        <taxon>Ascomycota</taxon>
        <taxon>Pezizomycotina</taxon>
        <taxon>Dothideomycetes</taxon>
        <taxon>Dothideomycetes incertae sedis</taxon>
        <taxon>Lineolatales</taxon>
        <taxon>Lineolataceae</taxon>
        <taxon>Lineolata</taxon>
    </lineage>
</organism>
<feature type="domain" description="Uracil-DNA glycosylase-like" evidence="4">
    <location>
        <begin position="39"/>
        <end position="221"/>
    </location>
</feature>
<dbReference type="EMBL" id="MU001678">
    <property type="protein sequence ID" value="KAF2458322.1"/>
    <property type="molecule type" value="Genomic_DNA"/>
</dbReference>
<gene>
    <name evidence="5" type="ORF">BDY21DRAFT_271483</name>
</gene>
<evidence type="ECO:0000256" key="2">
    <source>
        <dbReference type="ARBA" id="ARBA00022801"/>
    </source>
</evidence>
<feature type="non-terminal residue" evidence="5">
    <location>
        <position position="1"/>
    </location>
</feature>
<dbReference type="OrthoDB" id="565731at2759"/>
<name>A0A6A6P3I7_9PEZI</name>
<dbReference type="InterPro" id="IPR015637">
    <property type="entry name" value="MUG/TDG"/>
</dbReference>
<keyword evidence="2" id="KW-0378">Hydrolase</keyword>
<evidence type="ECO:0000313" key="5">
    <source>
        <dbReference type="EMBL" id="KAF2458322.1"/>
    </source>
</evidence>
<dbReference type="PANTHER" id="PTHR12159">
    <property type="entry name" value="G/T AND G/U MISMATCH-SPECIFIC DNA GLYCOSYLASE"/>
    <property type="match status" value="1"/>
</dbReference>
<evidence type="ECO:0000256" key="1">
    <source>
        <dbReference type="ARBA" id="ARBA00022763"/>
    </source>
</evidence>
<dbReference type="FunFam" id="3.40.470.10:FF:000010">
    <property type="entry name" value="G/U mismatch-specific DNA glycosylase"/>
    <property type="match status" value="1"/>
</dbReference>
<accession>A0A6A6P3I7</accession>
<evidence type="ECO:0000259" key="4">
    <source>
        <dbReference type="Pfam" id="PF03167"/>
    </source>
</evidence>
<dbReference type="GO" id="GO:0006285">
    <property type="term" value="P:base-excision repair, AP site formation"/>
    <property type="evidence" value="ECO:0007669"/>
    <property type="project" value="InterPro"/>
</dbReference>
<dbReference type="CDD" id="cd10028">
    <property type="entry name" value="UDG-F2_TDG_MUG"/>
    <property type="match status" value="1"/>
</dbReference>
<dbReference type="SUPFAM" id="SSF52141">
    <property type="entry name" value="Uracil-DNA glycosylase-like"/>
    <property type="match status" value="1"/>
</dbReference>
<dbReference type="GO" id="GO:0008263">
    <property type="term" value="F:pyrimidine-specific mismatch base pair DNA N-glycosylase activity"/>
    <property type="evidence" value="ECO:0007669"/>
    <property type="project" value="TreeGrafter"/>
</dbReference>
<dbReference type="Proteomes" id="UP000799766">
    <property type="component" value="Unassembled WGS sequence"/>
</dbReference>
<feature type="non-terminal residue" evidence="5">
    <location>
        <position position="231"/>
    </location>
</feature>
<keyword evidence="1" id="KW-0227">DNA damage</keyword>
<dbReference type="GO" id="GO:0004844">
    <property type="term" value="F:uracil DNA N-glycosylase activity"/>
    <property type="evidence" value="ECO:0007669"/>
    <property type="project" value="TreeGrafter"/>
</dbReference>
<keyword evidence="6" id="KW-1185">Reference proteome</keyword>
<reference evidence="5" key="1">
    <citation type="journal article" date="2020" name="Stud. Mycol.">
        <title>101 Dothideomycetes genomes: a test case for predicting lifestyles and emergence of pathogens.</title>
        <authorList>
            <person name="Haridas S."/>
            <person name="Albert R."/>
            <person name="Binder M."/>
            <person name="Bloem J."/>
            <person name="Labutti K."/>
            <person name="Salamov A."/>
            <person name="Andreopoulos B."/>
            <person name="Baker S."/>
            <person name="Barry K."/>
            <person name="Bills G."/>
            <person name="Bluhm B."/>
            <person name="Cannon C."/>
            <person name="Castanera R."/>
            <person name="Culley D."/>
            <person name="Daum C."/>
            <person name="Ezra D."/>
            <person name="Gonzalez J."/>
            <person name="Henrissat B."/>
            <person name="Kuo A."/>
            <person name="Liang C."/>
            <person name="Lipzen A."/>
            <person name="Lutzoni F."/>
            <person name="Magnuson J."/>
            <person name="Mondo S."/>
            <person name="Nolan M."/>
            <person name="Ohm R."/>
            <person name="Pangilinan J."/>
            <person name="Park H.-J."/>
            <person name="Ramirez L."/>
            <person name="Alfaro M."/>
            <person name="Sun H."/>
            <person name="Tritt A."/>
            <person name="Yoshinaga Y."/>
            <person name="Zwiers L.-H."/>
            <person name="Turgeon B."/>
            <person name="Goodwin S."/>
            <person name="Spatafora J."/>
            <person name="Crous P."/>
            <person name="Grigoriev I."/>
        </authorList>
    </citation>
    <scope>NUCLEOTIDE SEQUENCE</scope>
    <source>
        <strain evidence="5">ATCC 16933</strain>
    </source>
</reference>
<dbReference type="Gene3D" id="3.40.470.10">
    <property type="entry name" value="Uracil-DNA glycosylase-like domain"/>
    <property type="match status" value="1"/>
</dbReference>
<evidence type="ECO:0000256" key="3">
    <source>
        <dbReference type="ARBA" id="ARBA00023204"/>
    </source>
</evidence>
<keyword evidence="3" id="KW-0234">DNA repair</keyword>
<dbReference type="PANTHER" id="PTHR12159:SF9">
    <property type="entry name" value="G_T MISMATCH-SPECIFIC THYMINE DNA GLYCOSYLASE"/>
    <property type="match status" value="1"/>
</dbReference>
<dbReference type="Pfam" id="PF03167">
    <property type="entry name" value="UDG"/>
    <property type="match status" value="1"/>
</dbReference>
<dbReference type="AlphaFoldDB" id="A0A6A6P3I7"/>
<protein>
    <submittedName>
        <fullName evidence="5">Uracil-DNA glycosylase-like protein</fullName>
    </submittedName>
</protein>
<sequence>SPSPSKKQKRHRKPSRYADPSKYAHLAELQDIFAPGLIAIFVGFNPGVATATAGHAYAHPSNMFWKLLHTSGLTPDRRLRPEEDGTLPALYALGNTNLVARPSRDVAELSKEEMAAGTPILEAKVRKWRPEAVCIVGKAIWESIWRWKHGRAIRKDEFRYGWQDERENMGRITGIERDENGKACEELSSQGPWEGARVFVATSTSGLSASLKPAEKEAIWKPFGNWVQERR</sequence>
<dbReference type="InterPro" id="IPR005122">
    <property type="entry name" value="Uracil-DNA_glycosylase-like"/>
</dbReference>
<proteinExistence type="predicted"/>
<dbReference type="InterPro" id="IPR036895">
    <property type="entry name" value="Uracil-DNA_glycosylase-like_sf"/>
</dbReference>
<evidence type="ECO:0000313" key="6">
    <source>
        <dbReference type="Proteomes" id="UP000799766"/>
    </source>
</evidence>